<evidence type="ECO:0000313" key="3">
    <source>
        <dbReference type="Proteomes" id="UP000196027"/>
    </source>
</evidence>
<evidence type="ECO:0000313" key="2">
    <source>
        <dbReference type="EMBL" id="ARU59176.1"/>
    </source>
</evidence>
<protein>
    <submittedName>
        <fullName evidence="2">Uncharacterized protein</fullName>
    </submittedName>
</protein>
<feature type="transmembrane region" description="Helical" evidence="1">
    <location>
        <begin position="38"/>
        <end position="60"/>
    </location>
</feature>
<keyword evidence="1" id="KW-1133">Transmembrane helix</keyword>
<evidence type="ECO:0000256" key="1">
    <source>
        <dbReference type="SAM" id="Phobius"/>
    </source>
</evidence>
<reference evidence="2 3" key="1">
    <citation type="submission" date="2017-05" db="EMBL/GenBank/DDBJ databases">
        <title>Genomic insights into alkan degradation activity of Oleiphilus messinensis.</title>
        <authorList>
            <person name="Kozyavkin S.A."/>
            <person name="Slesarev A.I."/>
            <person name="Golyshin P.N."/>
            <person name="Korzhenkov A."/>
            <person name="Golyshina O.N."/>
            <person name="Toshchakov S.V."/>
        </authorList>
    </citation>
    <scope>NUCLEOTIDE SEQUENCE [LARGE SCALE GENOMIC DNA]</scope>
    <source>
        <strain evidence="2 3">ME102</strain>
    </source>
</reference>
<accession>A0A1Y0IH52</accession>
<keyword evidence="1" id="KW-0812">Transmembrane</keyword>
<feature type="transmembrane region" description="Helical" evidence="1">
    <location>
        <begin position="87"/>
        <end position="108"/>
    </location>
</feature>
<feature type="transmembrane region" description="Helical" evidence="1">
    <location>
        <begin position="6"/>
        <end position="26"/>
    </location>
</feature>
<organism evidence="2 3">
    <name type="scientific">Oleiphilus messinensis</name>
    <dbReference type="NCBI Taxonomy" id="141451"/>
    <lineage>
        <taxon>Bacteria</taxon>
        <taxon>Pseudomonadati</taxon>
        <taxon>Pseudomonadota</taxon>
        <taxon>Gammaproteobacteria</taxon>
        <taxon>Oceanospirillales</taxon>
        <taxon>Oleiphilaceae</taxon>
        <taxon>Oleiphilus</taxon>
    </lineage>
</organism>
<keyword evidence="3" id="KW-1185">Reference proteome</keyword>
<keyword evidence="1" id="KW-0472">Membrane</keyword>
<dbReference type="Proteomes" id="UP000196027">
    <property type="component" value="Chromosome"/>
</dbReference>
<dbReference type="RefSeq" id="WP_087463879.1">
    <property type="nucleotide sequence ID" value="NZ_CP021425.1"/>
</dbReference>
<dbReference type="KEGG" id="ome:OLMES_5192"/>
<sequence length="119" mass="13135">MPPPSVFLLSLATLVVFSLMVFQAFWLWRNGTLSRSKVLFHGIFMALLSACLLAELTLLVSEVSKIKPRTPDAAVDTMLIIRVSAEMLQYIIPLTFAVMAGTLITLAVEIKIVDDDPNI</sequence>
<name>A0A1Y0IH52_9GAMM</name>
<proteinExistence type="predicted"/>
<dbReference type="AlphaFoldDB" id="A0A1Y0IH52"/>
<gene>
    <name evidence="2" type="ORF">OLMES_5192</name>
</gene>
<dbReference type="EMBL" id="CP021425">
    <property type="protein sequence ID" value="ARU59176.1"/>
    <property type="molecule type" value="Genomic_DNA"/>
</dbReference>